<dbReference type="Gene3D" id="6.10.10.10">
    <property type="entry name" value="Flagellar export chaperone, C-terminal domain"/>
    <property type="match status" value="1"/>
</dbReference>
<protein>
    <recommendedName>
        <fullName evidence="5">Flagellin</fullName>
    </recommendedName>
</protein>
<organism evidence="8 9">
    <name type="scientific">Thermospira aquatica</name>
    <dbReference type="NCBI Taxonomy" id="2828656"/>
    <lineage>
        <taxon>Bacteria</taxon>
        <taxon>Pseudomonadati</taxon>
        <taxon>Spirochaetota</taxon>
        <taxon>Spirochaetia</taxon>
        <taxon>Brevinematales</taxon>
        <taxon>Thermospiraceae</taxon>
        <taxon>Thermospira</taxon>
    </lineage>
</organism>
<evidence type="ECO:0000256" key="2">
    <source>
        <dbReference type="ARBA" id="ARBA00005709"/>
    </source>
</evidence>
<dbReference type="GO" id="GO:0055040">
    <property type="term" value="C:periplasmic flagellum"/>
    <property type="evidence" value="ECO:0007669"/>
    <property type="project" value="UniProtKB-SubCell"/>
</dbReference>
<dbReference type="InterPro" id="IPR042187">
    <property type="entry name" value="Flagellin_C_sub2"/>
</dbReference>
<reference evidence="8" key="1">
    <citation type="submission" date="2021-04" db="EMBL/GenBank/DDBJ databases">
        <authorList>
            <person name="Postec A."/>
        </authorList>
    </citation>
    <scope>NUCLEOTIDE SEQUENCE</scope>
    <source>
        <strain evidence="8">F1F22</strain>
    </source>
</reference>
<dbReference type="Pfam" id="PF00700">
    <property type="entry name" value="Flagellin_C"/>
    <property type="match status" value="1"/>
</dbReference>
<dbReference type="Pfam" id="PF00669">
    <property type="entry name" value="Flagellin_N"/>
    <property type="match status" value="1"/>
</dbReference>
<evidence type="ECO:0000313" key="8">
    <source>
        <dbReference type="EMBL" id="URA09322.1"/>
    </source>
</evidence>
<dbReference type="InterPro" id="IPR046358">
    <property type="entry name" value="Flagellin_C"/>
</dbReference>
<keyword evidence="3 5" id="KW-0574">Periplasm</keyword>
<evidence type="ECO:0000256" key="3">
    <source>
        <dbReference type="ARBA" id="ARBA00022764"/>
    </source>
</evidence>
<evidence type="ECO:0000259" key="6">
    <source>
        <dbReference type="Pfam" id="PF00669"/>
    </source>
</evidence>
<dbReference type="EMBL" id="CP073355">
    <property type="protein sequence ID" value="URA09322.1"/>
    <property type="molecule type" value="Genomic_DNA"/>
</dbReference>
<keyword evidence="4 5" id="KW-0975">Bacterial flagellum</keyword>
<dbReference type="AlphaFoldDB" id="A0AAX3BAM0"/>
<comment type="subcellular location">
    <subcellularLocation>
        <location evidence="5">Periplasmic flagellum</location>
    </subcellularLocation>
    <subcellularLocation>
        <location evidence="5">Periplasm</location>
    </subcellularLocation>
</comment>
<sequence>MIVNHNISSVFSNRQLKITDLTLNGNIEKLSSGLRINKAGDDASGLAVSEKMRAQISGLHQAMRNTEDAISFLQTTEGYLDETTMILQRMRELSVQAGNGIYSDQDRMLINVEMSQLVDEIDRIAKHAQFNGMNILTGRFAQPTGTNTSGPTDSTAGLWFHIGPNMDQRVQVFVGDMGAVALGLMTQDGQKVVSASTMDTANRAIGVIDKALERVIKQRTDLGSYQNRFEKLYKGLYVAYENTQAAESRIRDTNMAEQMSDFVKNQILAQSNVSMLAQANLKPQLVLRLLG</sequence>
<dbReference type="InterPro" id="IPR001492">
    <property type="entry name" value="Flagellin"/>
</dbReference>
<accession>A0AAX3BAM0</accession>
<evidence type="ECO:0000313" key="9">
    <source>
        <dbReference type="Proteomes" id="UP001056539"/>
    </source>
</evidence>
<dbReference type="KEGG" id="taqu:KDW03_07450"/>
<feature type="domain" description="Flagellin C-terminal" evidence="7">
    <location>
        <begin position="205"/>
        <end position="290"/>
    </location>
</feature>
<dbReference type="RefSeq" id="WP_271434449.1">
    <property type="nucleotide sequence ID" value="NZ_CP073355.1"/>
</dbReference>
<evidence type="ECO:0000256" key="5">
    <source>
        <dbReference type="RuleBase" id="RU362073"/>
    </source>
</evidence>
<dbReference type="Gene3D" id="1.20.1330.10">
    <property type="entry name" value="f41 fragment of flagellin, N-terminal domain"/>
    <property type="match status" value="1"/>
</dbReference>
<proteinExistence type="inferred from homology"/>
<keyword evidence="8" id="KW-0966">Cell projection</keyword>
<dbReference type="InterPro" id="IPR001029">
    <property type="entry name" value="Flagellin_N"/>
</dbReference>
<dbReference type="PRINTS" id="PR00207">
    <property type="entry name" value="FLAGELLIN"/>
</dbReference>
<dbReference type="GO" id="GO:0005198">
    <property type="term" value="F:structural molecule activity"/>
    <property type="evidence" value="ECO:0007669"/>
    <property type="project" value="UniProtKB-UniRule"/>
</dbReference>
<gene>
    <name evidence="8" type="ORF">KDW03_07450</name>
</gene>
<dbReference type="PANTHER" id="PTHR42792">
    <property type="entry name" value="FLAGELLIN"/>
    <property type="match status" value="1"/>
</dbReference>
<reference evidence="8" key="2">
    <citation type="submission" date="2022-06" db="EMBL/GenBank/DDBJ databases">
        <title>Thermospira aquatica gen. nov., sp. nov.</title>
        <authorList>
            <person name="Ben Ali Gam Z."/>
            <person name="Labat M."/>
        </authorList>
    </citation>
    <scope>NUCLEOTIDE SEQUENCE</scope>
    <source>
        <strain evidence="8">F1F22</strain>
    </source>
</reference>
<feature type="domain" description="Flagellin N-terminal" evidence="6">
    <location>
        <begin position="3"/>
        <end position="139"/>
    </location>
</feature>
<comment type="similarity">
    <text evidence="2 5">Belongs to the bacterial flagellin family.</text>
</comment>
<evidence type="ECO:0000259" key="7">
    <source>
        <dbReference type="Pfam" id="PF00700"/>
    </source>
</evidence>
<keyword evidence="9" id="KW-1185">Reference proteome</keyword>
<evidence type="ECO:0000256" key="4">
    <source>
        <dbReference type="ARBA" id="ARBA00023143"/>
    </source>
</evidence>
<comment type="function">
    <text evidence="1 5">Component of the core of the flagella.</text>
</comment>
<dbReference type="Proteomes" id="UP001056539">
    <property type="component" value="Chromosome"/>
</dbReference>
<keyword evidence="8" id="KW-0282">Flagellum</keyword>
<keyword evidence="8" id="KW-0969">Cilium</keyword>
<dbReference type="PANTHER" id="PTHR42792:SF2">
    <property type="entry name" value="FLAGELLIN"/>
    <property type="match status" value="1"/>
</dbReference>
<dbReference type="SUPFAM" id="SSF64518">
    <property type="entry name" value="Phase 1 flagellin"/>
    <property type="match status" value="1"/>
</dbReference>
<name>A0AAX3BAM0_9SPIR</name>
<evidence type="ECO:0000256" key="1">
    <source>
        <dbReference type="ARBA" id="ARBA00004095"/>
    </source>
</evidence>